<keyword evidence="1" id="KW-0285">Flavoprotein</keyword>
<dbReference type="EMBL" id="CAMXCT030006549">
    <property type="protein sequence ID" value="CAL4803083.1"/>
    <property type="molecule type" value="Genomic_DNA"/>
</dbReference>
<sequence length="372" mass="41697">MPLVEVASLVLREHELDRQDEKLSRSHCRSVGKAMSHFKEGNYSGFCEALAVGGCQDAAISVTLAQPQEPDCPLIGVSKGFLTLSGYRRDEVLGRNCRFLNRGCAIRQEDRMKLRASARSGKSFSGLLQNRKKNGEVFLNLVCINSLRVGSTFYLLGIQVFGGFGMLWPHMKVDMTNQGQRRDVQEVVRAQLDTIVKTISEAQQDALSRLQVPLNVSWLQLEGKDPSSFVALETQSPAVLTKNTFLEVEEDEQEFLRRAVSESMLQGMAMDGSEARATRKILKDHAEWLDAFPGKVEHACDVPETSTVIEMLSIGSRLHPDECTPCSFYCYSLSGCNKGEACTFCHNEHLRRPKRRSKKRRDEKDKEETDGS</sequence>
<dbReference type="Gene3D" id="3.30.450.20">
    <property type="entry name" value="PAS domain"/>
    <property type="match status" value="1"/>
</dbReference>
<keyword evidence="2" id="KW-0288">FMN</keyword>
<dbReference type="GO" id="GO:0008270">
    <property type="term" value="F:zinc ion binding"/>
    <property type="evidence" value="ECO:0007669"/>
    <property type="project" value="UniProtKB-KW"/>
</dbReference>
<organism evidence="7">
    <name type="scientific">Cladocopium goreaui</name>
    <dbReference type="NCBI Taxonomy" id="2562237"/>
    <lineage>
        <taxon>Eukaryota</taxon>
        <taxon>Sar</taxon>
        <taxon>Alveolata</taxon>
        <taxon>Dinophyceae</taxon>
        <taxon>Suessiales</taxon>
        <taxon>Symbiodiniaceae</taxon>
        <taxon>Cladocopium</taxon>
    </lineage>
</organism>
<dbReference type="PANTHER" id="PTHR47429:SF2">
    <property type="entry name" value="PROTEIN TWIN LOV 1"/>
    <property type="match status" value="1"/>
</dbReference>
<accession>A0A9P1DT45</accession>
<dbReference type="EMBL" id="CAMXCT020006549">
    <property type="protein sequence ID" value="CAL1169146.1"/>
    <property type="molecule type" value="Genomic_DNA"/>
</dbReference>
<dbReference type="SUPFAM" id="SSF55785">
    <property type="entry name" value="PYP-like sensor domain (PAS domain)"/>
    <property type="match status" value="1"/>
</dbReference>
<evidence type="ECO:0000313" key="10">
    <source>
        <dbReference type="Proteomes" id="UP001152797"/>
    </source>
</evidence>
<dbReference type="Proteomes" id="UP001152797">
    <property type="component" value="Unassembled WGS sequence"/>
</dbReference>
<dbReference type="InterPro" id="IPR000014">
    <property type="entry name" value="PAS"/>
</dbReference>
<protein>
    <submittedName>
        <fullName evidence="9">Blue-light photoreceptor</fullName>
    </submittedName>
</protein>
<dbReference type="EMBL" id="CAMXCT010006549">
    <property type="protein sequence ID" value="CAI4015771.1"/>
    <property type="molecule type" value="Genomic_DNA"/>
</dbReference>
<gene>
    <name evidence="7" type="ORF">C1SCF055_LOCUS40580</name>
</gene>
<feature type="zinc finger region" description="C3H1-type" evidence="4">
    <location>
        <begin position="325"/>
        <end position="349"/>
    </location>
</feature>
<keyword evidence="3" id="KW-0157">Chromophore</keyword>
<evidence type="ECO:0000256" key="3">
    <source>
        <dbReference type="ARBA" id="ARBA00022991"/>
    </source>
</evidence>
<proteinExistence type="predicted"/>
<dbReference type="InterPro" id="IPR000571">
    <property type="entry name" value="Znf_CCCH"/>
</dbReference>
<evidence type="ECO:0000256" key="4">
    <source>
        <dbReference type="PROSITE-ProRule" id="PRU00723"/>
    </source>
</evidence>
<evidence type="ECO:0000259" key="6">
    <source>
        <dbReference type="PROSITE" id="PS50103"/>
    </source>
</evidence>
<keyword evidence="4" id="KW-0862">Zinc</keyword>
<keyword evidence="4" id="KW-0863">Zinc-finger</keyword>
<evidence type="ECO:0000256" key="5">
    <source>
        <dbReference type="SAM" id="MobiDB-lite"/>
    </source>
</evidence>
<dbReference type="InterPro" id="IPR035965">
    <property type="entry name" value="PAS-like_dom_sf"/>
</dbReference>
<dbReference type="PROSITE" id="PS50103">
    <property type="entry name" value="ZF_C3H1"/>
    <property type="match status" value="1"/>
</dbReference>
<feature type="region of interest" description="Disordered" evidence="5">
    <location>
        <begin position="352"/>
        <end position="372"/>
    </location>
</feature>
<feature type="domain" description="C3H1-type" evidence="6">
    <location>
        <begin position="325"/>
        <end position="349"/>
    </location>
</feature>
<feature type="compositionally biased region" description="Basic and acidic residues" evidence="5">
    <location>
        <begin position="360"/>
        <end position="372"/>
    </location>
</feature>
<dbReference type="Pfam" id="PF13426">
    <property type="entry name" value="PAS_9"/>
    <property type="match status" value="1"/>
</dbReference>
<evidence type="ECO:0000313" key="9">
    <source>
        <dbReference type="EMBL" id="CAL4803083.1"/>
    </source>
</evidence>
<dbReference type="AlphaFoldDB" id="A0A9P1DT45"/>
<evidence type="ECO:0000256" key="2">
    <source>
        <dbReference type="ARBA" id="ARBA00022643"/>
    </source>
</evidence>
<evidence type="ECO:0000313" key="7">
    <source>
        <dbReference type="EMBL" id="CAI4015771.1"/>
    </source>
</evidence>
<evidence type="ECO:0000313" key="8">
    <source>
        <dbReference type="EMBL" id="CAL1169146.1"/>
    </source>
</evidence>
<keyword evidence="10" id="KW-1185">Reference proteome</keyword>
<keyword evidence="4" id="KW-0479">Metal-binding</keyword>
<reference evidence="8" key="2">
    <citation type="submission" date="2024-04" db="EMBL/GenBank/DDBJ databases">
        <authorList>
            <person name="Chen Y."/>
            <person name="Shah S."/>
            <person name="Dougan E. K."/>
            <person name="Thang M."/>
            <person name="Chan C."/>
        </authorList>
    </citation>
    <scope>NUCLEOTIDE SEQUENCE [LARGE SCALE GENOMIC DNA]</scope>
</reference>
<evidence type="ECO:0000256" key="1">
    <source>
        <dbReference type="ARBA" id="ARBA00022630"/>
    </source>
</evidence>
<dbReference type="GO" id="GO:0005634">
    <property type="term" value="C:nucleus"/>
    <property type="evidence" value="ECO:0007669"/>
    <property type="project" value="TreeGrafter"/>
</dbReference>
<dbReference type="PANTHER" id="PTHR47429">
    <property type="entry name" value="PROTEIN TWIN LOV 1"/>
    <property type="match status" value="1"/>
</dbReference>
<reference evidence="7" key="1">
    <citation type="submission" date="2022-10" db="EMBL/GenBank/DDBJ databases">
        <authorList>
            <person name="Chen Y."/>
            <person name="Dougan E. K."/>
            <person name="Chan C."/>
            <person name="Rhodes N."/>
            <person name="Thang M."/>
        </authorList>
    </citation>
    <scope>NUCLEOTIDE SEQUENCE</scope>
</reference>
<name>A0A9P1DT45_9DINO</name>
<dbReference type="OrthoDB" id="437447at2759"/>
<comment type="caution">
    <text evidence="7">The sequence shown here is derived from an EMBL/GenBank/DDBJ whole genome shotgun (WGS) entry which is preliminary data.</text>
</comment>